<dbReference type="CDD" id="cd01389">
    <property type="entry name" value="HMG-box_ROX1-like"/>
    <property type="match status" value="1"/>
</dbReference>
<dbReference type="InterPro" id="IPR036910">
    <property type="entry name" value="HMG_box_dom_sf"/>
</dbReference>
<dbReference type="PROSITE" id="PS50118">
    <property type="entry name" value="HMG_BOX_2"/>
    <property type="match status" value="1"/>
</dbReference>
<dbReference type="SUPFAM" id="SSF47095">
    <property type="entry name" value="HMG-box"/>
    <property type="match status" value="1"/>
</dbReference>
<feature type="compositionally biased region" description="Basic and acidic residues" evidence="4">
    <location>
        <begin position="1"/>
        <end position="11"/>
    </location>
</feature>
<dbReference type="SMART" id="SM00398">
    <property type="entry name" value="HMG"/>
    <property type="match status" value="1"/>
</dbReference>
<name>A0ABR3F7R3_9AGAR</name>
<feature type="region of interest" description="Disordered" evidence="4">
    <location>
        <begin position="155"/>
        <end position="176"/>
    </location>
</feature>
<gene>
    <name evidence="6" type="ORF">V5O48_010814</name>
</gene>
<evidence type="ECO:0000256" key="1">
    <source>
        <dbReference type="ARBA" id="ARBA00023125"/>
    </source>
</evidence>
<proteinExistence type="predicted"/>
<keyword evidence="7" id="KW-1185">Reference proteome</keyword>
<evidence type="ECO:0000313" key="7">
    <source>
        <dbReference type="Proteomes" id="UP001465976"/>
    </source>
</evidence>
<keyword evidence="1 3" id="KW-0238">DNA-binding</keyword>
<evidence type="ECO:0000313" key="6">
    <source>
        <dbReference type="EMBL" id="KAL0571143.1"/>
    </source>
</evidence>
<dbReference type="Pfam" id="PF00505">
    <property type="entry name" value="HMG_box"/>
    <property type="match status" value="1"/>
</dbReference>
<evidence type="ECO:0000256" key="4">
    <source>
        <dbReference type="SAM" id="MobiDB-lite"/>
    </source>
</evidence>
<keyword evidence="3" id="KW-0539">Nucleus</keyword>
<dbReference type="PANTHER" id="PTHR10270">
    <property type="entry name" value="SOX TRANSCRIPTION FACTOR"/>
    <property type="match status" value="1"/>
</dbReference>
<reference evidence="6 7" key="1">
    <citation type="submission" date="2024-02" db="EMBL/GenBank/DDBJ databases">
        <title>A draft genome for the cacao thread blight pathogen Marasmius crinis-equi.</title>
        <authorList>
            <person name="Cohen S.P."/>
            <person name="Baruah I.K."/>
            <person name="Amoako-Attah I."/>
            <person name="Bukari Y."/>
            <person name="Meinhardt L.W."/>
            <person name="Bailey B.A."/>
        </authorList>
    </citation>
    <scope>NUCLEOTIDE SEQUENCE [LARGE SCALE GENOMIC DNA]</scope>
    <source>
        <strain evidence="6 7">GH-76</strain>
    </source>
</reference>
<evidence type="ECO:0000259" key="5">
    <source>
        <dbReference type="PROSITE" id="PS50118"/>
    </source>
</evidence>
<feature type="domain" description="HMG box" evidence="5">
    <location>
        <begin position="87"/>
        <end position="153"/>
    </location>
</feature>
<organism evidence="6 7">
    <name type="scientific">Marasmius crinis-equi</name>
    <dbReference type="NCBI Taxonomy" id="585013"/>
    <lineage>
        <taxon>Eukaryota</taxon>
        <taxon>Fungi</taxon>
        <taxon>Dikarya</taxon>
        <taxon>Basidiomycota</taxon>
        <taxon>Agaricomycotina</taxon>
        <taxon>Agaricomycetes</taxon>
        <taxon>Agaricomycetidae</taxon>
        <taxon>Agaricales</taxon>
        <taxon>Marasmiineae</taxon>
        <taxon>Marasmiaceae</taxon>
        <taxon>Marasmius</taxon>
    </lineage>
</organism>
<accession>A0ABR3F7R3</accession>
<evidence type="ECO:0000256" key="3">
    <source>
        <dbReference type="PROSITE-ProRule" id="PRU00267"/>
    </source>
</evidence>
<feature type="region of interest" description="Disordered" evidence="4">
    <location>
        <begin position="320"/>
        <end position="342"/>
    </location>
</feature>
<feature type="compositionally biased region" description="Pro residues" evidence="4">
    <location>
        <begin position="52"/>
        <end position="70"/>
    </location>
</feature>
<comment type="caution">
    <text evidence="6">The sequence shown here is derived from an EMBL/GenBank/DDBJ whole genome shotgun (WGS) entry which is preliminary data.</text>
</comment>
<dbReference type="InterPro" id="IPR009071">
    <property type="entry name" value="HMG_box_dom"/>
</dbReference>
<dbReference type="EMBL" id="JBAHYK010000814">
    <property type="protein sequence ID" value="KAL0571143.1"/>
    <property type="molecule type" value="Genomic_DNA"/>
</dbReference>
<sequence length="459" mass="51570">MPPSRHSDAPRRSRRISNIPVRNYDEEGFEVYEPEAYSPRHASESIDASYSPHPPPSPSPSECPSLPPSPDEQYTASYTRRASDDHIPRPPNAFMLFRRAWLKRQEHTERDQCKISCMVSVEWNSLSSEEKDVYRRQAHQAKLEHQALYPEYRYAPKARSKPRVQKKRVPRSSQEVSRCKEVAERLMRGEILDHGLESGVSLARSASPAFVGPSLSLSPSVEVKVESPEPELSWDNLYPQRTPATSTSFPVVGHSLQSHSAVDNYTADVELQCPDVVSSEVMDWDAVGLNSFVPMDDIPPIHLPAPALPNFVAPAPLPAVKEESEPESPYSPPRADSPSLPSNREIDNYFGCKHETYNLEPQQTLFTNSSGYPEVSSFSNNDQSEYSYPSCEAQTSTWYEPGSSSYEPGPSSYHANVNFEPADTASYYPQHEAGLSDNQTDFNDDFLYELAQNNPAYLY</sequence>
<feature type="compositionally biased region" description="Basic residues" evidence="4">
    <location>
        <begin position="156"/>
        <end position="170"/>
    </location>
</feature>
<dbReference type="Proteomes" id="UP001465976">
    <property type="component" value="Unassembled WGS sequence"/>
</dbReference>
<evidence type="ECO:0000256" key="2">
    <source>
        <dbReference type="ARBA" id="ARBA00023163"/>
    </source>
</evidence>
<feature type="DNA-binding region" description="HMG box" evidence="3">
    <location>
        <begin position="87"/>
        <end position="153"/>
    </location>
</feature>
<dbReference type="Gene3D" id="1.10.30.10">
    <property type="entry name" value="High mobility group box domain"/>
    <property type="match status" value="1"/>
</dbReference>
<dbReference type="PANTHER" id="PTHR10270:SF161">
    <property type="entry name" value="SEX-DETERMINING REGION Y PROTEIN"/>
    <property type="match status" value="1"/>
</dbReference>
<keyword evidence="2" id="KW-0804">Transcription</keyword>
<feature type="region of interest" description="Disordered" evidence="4">
    <location>
        <begin position="1"/>
        <end position="90"/>
    </location>
</feature>
<dbReference type="InterPro" id="IPR050140">
    <property type="entry name" value="SRY-related_HMG-box_TF-like"/>
</dbReference>
<protein>
    <recommendedName>
        <fullName evidence="5">HMG box domain-containing protein</fullName>
    </recommendedName>
</protein>